<protein>
    <recommendedName>
        <fullName evidence="8">C2H2-type domain-containing protein</fullName>
    </recommendedName>
</protein>
<keyword evidence="2" id="KW-0479">Metal-binding</keyword>
<evidence type="ECO:0000256" key="4">
    <source>
        <dbReference type="ARBA" id="ARBA00022771"/>
    </source>
</evidence>
<evidence type="ECO:0000256" key="2">
    <source>
        <dbReference type="ARBA" id="ARBA00022723"/>
    </source>
</evidence>
<reference evidence="9 10" key="1">
    <citation type="journal article" date="2024" name="bioRxiv">
        <title>A reference genome for Trichogramma kaykai: A tiny desert-dwelling parasitoid wasp with competing sex-ratio distorters.</title>
        <authorList>
            <person name="Culotta J."/>
            <person name="Lindsey A.R."/>
        </authorList>
    </citation>
    <scope>NUCLEOTIDE SEQUENCE [LARGE SCALE GENOMIC DNA]</scope>
    <source>
        <strain evidence="9 10">KSX58</strain>
    </source>
</reference>
<dbReference type="PROSITE" id="PS00028">
    <property type="entry name" value="ZINC_FINGER_C2H2_1"/>
    <property type="match status" value="5"/>
</dbReference>
<comment type="subcellular location">
    <subcellularLocation>
        <location evidence="1">Nucleus</location>
    </subcellularLocation>
</comment>
<dbReference type="InterPro" id="IPR013087">
    <property type="entry name" value="Znf_C2H2_type"/>
</dbReference>
<dbReference type="FunFam" id="3.30.160.60:FF:000145">
    <property type="entry name" value="Zinc finger protein 574"/>
    <property type="match status" value="1"/>
</dbReference>
<feature type="domain" description="C2H2-type" evidence="8">
    <location>
        <begin position="334"/>
        <end position="362"/>
    </location>
</feature>
<feature type="domain" description="C2H2-type" evidence="8">
    <location>
        <begin position="185"/>
        <end position="213"/>
    </location>
</feature>
<dbReference type="EMBL" id="JBJJXI010000022">
    <property type="protein sequence ID" value="KAL3404911.1"/>
    <property type="molecule type" value="Genomic_DNA"/>
</dbReference>
<evidence type="ECO:0000256" key="5">
    <source>
        <dbReference type="ARBA" id="ARBA00022833"/>
    </source>
</evidence>
<evidence type="ECO:0000256" key="7">
    <source>
        <dbReference type="PROSITE-ProRule" id="PRU00042"/>
    </source>
</evidence>
<gene>
    <name evidence="9" type="ORF">TKK_002564</name>
</gene>
<evidence type="ECO:0000313" key="9">
    <source>
        <dbReference type="EMBL" id="KAL3404911.1"/>
    </source>
</evidence>
<dbReference type="AlphaFoldDB" id="A0ABD2XI77"/>
<keyword evidence="4 7" id="KW-0863">Zinc-finger</keyword>
<sequence>MENREDTVRVNEEPEDNCLDAIDDYIFNSVDPCEDKNFLSLPFCKLSENHMNEVMAIKEKLDEQIFIDIEYKDVKLEPKSLSKIIYKTEYQSFLPIVKIENRIQTNNLSGKNLIILIKKDFDYHNNCQFQEKFQLKLDEYKGTKRFRKTTQGKLNYERQKCQKVYKGKASLIAHINSTHKSIRPHECTICHKSFAKTSTIKYHTNTVHHRIQPYECDICFKPFGYNAHLKRHNNTNKYIQNQIKLIECQICHKSFSFKSDFNRHISAVHDLIKPFECEICCKSFGYQNSVLKRHILTVHNRNKPFECEICHKSFGLKHNLEVHINTVHNRKTPFECKICHKSFGQKVTLKRHLNVVHNRSKPFECDICHKSFGEKSKLKNHKNVVHYRSKPFECEICRKSFGQSSTLQVLVLNDVLYLVNANYYICTIRR</sequence>
<keyword evidence="6" id="KW-0539">Nucleus</keyword>
<evidence type="ECO:0000256" key="3">
    <source>
        <dbReference type="ARBA" id="ARBA00022737"/>
    </source>
</evidence>
<dbReference type="PANTHER" id="PTHR24394">
    <property type="entry name" value="ZINC FINGER PROTEIN"/>
    <property type="match status" value="1"/>
</dbReference>
<organism evidence="9 10">
    <name type="scientific">Trichogramma kaykai</name>
    <dbReference type="NCBI Taxonomy" id="54128"/>
    <lineage>
        <taxon>Eukaryota</taxon>
        <taxon>Metazoa</taxon>
        <taxon>Ecdysozoa</taxon>
        <taxon>Arthropoda</taxon>
        <taxon>Hexapoda</taxon>
        <taxon>Insecta</taxon>
        <taxon>Pterygota</taxon>
        <taxon>Neoptera</taxon>
        <taxon>Endopterygota</taxon>
        <taxon>Hymenoptera</taxon>
        <taxon>Apocrita</taxon>
        <taxon>Proctotrupomorpha</taxon>
        <taxon>Chalcidoidea</taxon>
        <taxon>Trichogrammatidae</taxon>
        <taxon>Trichogramma</taxon>
    </lineage>
</organism>
<dbReference type="Pfam" id="PF00096">
    <property type="entry name" value="zf-C2H2"/>
    <property type="match status" value="5"/>
</dbReference>
<dbReference type="FunFam" id="3.30.160.60:FF:000100">
    <property type="entry name" value="Zinc finger 45-like"/>
    <property type="match status" value="1"/>
</dbReference>
<keyword evidence="3" id="KW-0677">Repeat</keyword>
<feature type="domain" description="C2H2-type" evidence="8">
    <location>
        <begin position="246"/>
        <end position="274"/>
    </location>
</feature>
<feature type="domain" description="C2H2-type" evidence="8">
    <location>
        <begin position="214"/>
        <end position="236"/>
    </location>
</feature>
<dbReference type="PROSITE" id="PS50157">
    <property type="entry name" value="ZINC_FINGER_C2H2_2"/>
    <property type="match status" value="8"/>
</dbReference>
<evidence type="ECO:0000259" key="8">
    <source>
        <dbReference type="PROSITE" id="PS50157"/>
    </source>
</evidence>
<dbReference type="GO" id="GO:0003677">
    <property type="term" value="F:DNA binding"/>
    <property type="evidence" value="ECO:0007669"/>
    <property type="project" value="UniProtKB-KW"/>
</dbReference>
<accession>A0ABD2XI77</accession>
<proteinExistence type="predicted"/>
<feature type="domain" description="C2H2-type" evidence="8">
    <location>
        <begin position="363"/>
        <end position="391"/>
    </location>
</feature>
<dbReference type="FunFam" id="3.30.160.60:FF:000065">
    <property type="entry name" value="B-cell CLL/lymphoma 6, member B"/>
    <property type="match status" value="1"/>
</dbReference>
<evidence type="ECO:0000313" key="10">
    <source>
        <dbReference type="Proteomes" id="UP001627154"/>
    </source>
</evidence>
<dbReference type="PANTHER" id="PTHR24394:SF29">
    <property type="entry name" value="MYONEURIN"/>
    <property type="match status" value="1"/>
</dbReference>
<dbReference type="Gene3D" id="3.30.160.60">
    <property type="entry name" value="Classic Zinc Finger"/>
    <property type="match status" value="7"/>
</dbReference>
<dbReference type="Proteomes" id="UP001627154">
    <property type="component" value="Unassembled WGS sequence"/>
</dbReference>
<keyword evidence="5" id="KW-0862">Zinc</keyword>
<feature type="domain" description="C2H2-type" evidence="8">
    <location>
        <begin position="305"/>
        <end position="333"/>
    </location>
</feature>
<feature type="domain" description="C2H2-type" evidence="8">
    <location>
        <begin position="156"/>
        <end position="184"/>
    </location>
</feature>
<dbReference type="InterPro" id="IPR036236">
    <property type="entry name" value="Znf_C2H2_sf"/>
</dbReference>
<feature type="domain" description="C2H2-type" evidence="8">
    <location>
        <begin position="275"/>
        <end position="304"/>
    </location>
</feature>
<comment type="caution">
    <text evidence="9">The sequence shown here is derived from an EMBL/GenBank/DDBJ whole genome shotgun (WGS) entry which is preliminary data.</text>
</comment>
<dbReference type="SMART" id="SM00355">
    <property type="entry name" value="ZnF_C2H2"/>
    <property type="match status" value="8"/>
</dbReference>
<evidence type="ECO:0000256" key="1">
    <source>
        <dbReference type="ARBA" id="ARBA00004123"/>
    </source>
</evidence>
<keyword evidence="10" id="KW-1185">Reference proteome</keyword>
<evidence type="ECO:0000256" key="6">
    <source>
        <dbReference type="ARBA" id="ARBA00023242"/>
    </source>
</evidence>
<dbReference type="GO" id="GO:0005634">
    <property type="term" value="C:nucleus"/>
    <property type="evidence" value="ECO:0007669"/>
    <property type="project" value="UniProtKB-SubCell"/>
</dbReference>
<name>A0ABD2XI77_9HYME</name>
<dbReference type="SUPFAM" id="SSF57667">
    <property type="entry name" value="beta-beta-alpha zinc fingers"/>
    <property type="match status" value="5"/>
</dbReference>
<dbReference type="GO" id="GO:0008270">
    <property type="term" value="F:zinc ion binding"/>
    <property type="evidence" value="ECO:0007669"/>
    <property type="project" value="UniProtKB-KW"/>
</dbReference>